<reference evidence="3 4" key="1">
    <citation type="journal article" date="2018" name="Microb. Genom.">
        <title>Expanding an expanded genome: long-read sequencing of Trypanosoma cruzi.</title>
        <authorList>
            <person name="Berna L."/>
            <person name="Rodriguez M."/>
            <person name="Chiribao M.L."/>
            <person name="Parodi-Talice A."/>
            <person name="Pita S."/>
            <person name="Rijo G."/>
            <person name="Alvarez-Valin F."/>
            <person name="Robello C."/>
        </authorList>
    </citation>
    <scope>NUCLEOTIDE SEQUENCE [LARGE SCALE GENOMIC DNA]</scope>
    <source>
        <strain evidence="3 4">TCC</strain>
    </source>
</reference>
<dbReference type="GO" id="GO:0003824">
    <property type="term" value="F:catalytic activity"/>
    <property type="evidence" value="ECO:0007669"/>
    <property type="project" value="InterPro"/>
</dbReference>
<dbReference type="VEuPathDB" id="TriTrypDB:ECC02_000932"/>
<evidence type="ECO:0000256" key="1">
    <source>
        <dbReference type="SAM" id="MobiDB-lite"/>
    </source>
</evidence>
<dbReference type="SUPFAM" id="SSF56672">
    <property type="entry name" value="DNA/RNA polymerases"/>
    <property type="match status" value="1"/>
</dbReference>
<comment type="caution">
    <text evidence="3">The sequence shown here is derived from an EMBL/GenBank/DDBJ whole genome shotgun (WGS) entry which is preliminary data.</text>
</comment>
<gene>
    <name evidence="3" type="ORF">C3747_421g3</name>
</gene>
<dbReference type="VEuPathDB" id="TriTrypDB:Tc_MARK_6902"/>
<dbReference type="InterPro" id="IPR036691">
    <property type="entry name" value="Endo/exonu/phosph_ase_sf"/>
</dbReference>
<dbReference type="VEuPathDB" id="TriTrypDB:C4B63_1g162"/>
<dbReference type="PANTHER" id="PTHR19446">
    <property type="entry name" value="REVERSE TRANSCRIPTASES"/>
    <property type="match status" value="1"/>
</dbReference>
<dbReference type="PROSITE" id="PS50878">
    <property type="entry name" value="RT_POL"/>
    <property type="match status" value="1"/>
</dbReference>
<dbReference type="Pfam" id="PF03372">
    <property type="entry name" value="Exo_endo_phos"/>
    <property type="match status" value="1"/>
</dbReference>
<dbReference type="SUPFAM" id="SSF56219">
    <property type="entry name" value="DNase I-like"/>
    <property type="match status" value="1"/>
</dbReference>
<dbReference type="InterPro" id="IPR005135">
    <property type="entry name" value="Endo/exonuclease/phosphatase"/>
</dbReference>
<dbReference type="VEuPathDB" id="TriTrypDB:TcG_07061"/>
<dbReference type="InterPro" id="IPR000477">
    <property type="entry name" value="RT_dom"/>
</dbReference>
<dbReference type="CDD" id="cd01650">
    <property type="entry name" value="RT_nLTR_like"/>
    <property type="match status" value="1"/>
</dbReference>
<dbReference type="VEuPathDB" id="TriTrypDB:TcG_12016"/>
<protein>
    <submittedName>
        <fullName evidence="3">Putative retrotransposon hot spot protein (RHS)</fullName>
    </submittedName>
</protein>
<dbReference type="VEuPathDB" id="TriTrypDB:TCSYLVIO_009129"/>
<dbReference type="VEuPathDB" id="TriTrypDB:TcYC6_0176040"/>
<evidence type="ECO:0000313" key="3">
    <source>
        <dbReference type="EMBL" id="PWU88816.1"/>
    </source>
</evidence>
<dbReference type="VEuPathDB" id="TriTrypDB:TcCLB.509295.90"/>
<dbReference type="Gene3D" id="3.60.10.10">
    <property type="entry name" value="Endonuclease/exonuclease/phosphatase"/>
    <property type="match status" value="1"/>
</dbReference>
<organism evidence="3 4">
    <name type="scientific">Trypanosoma cruzi</name>
    <dbReference type="NCBI Taxonomy" id="5693"/>
    <lineage>
        <taxon>Eukaryota</taxon>
        <taxon>Discoba</taxon>
        <taxon>Euglenozoa</taxon>
        <taxon>Kinetoplastea</taxon>
        <taxon>Metakinetoplastina</taxon>
        <taxon>Trypanosomatida</taxon>
        <taxon>Trypanosomatidae</taxon>
        <taxon>Trypanosoma</taxon>
        <taxon>Schizotrypanum</taxon>
    </lineage>
</organism>
<dbReference type="VEuPathDB" id="TriTrypDB:TcCL_Unassigned03701"/>
<dbReference type="EMBL" id="PRFC01000421">
    <property type="protein sequence ID" value="PWU88816.1"/>
    <property type="molecule type" value="Genomic_DNA"/>
</dbReference>
<evidence type="ECO:0000313" key="4">
    <source>
        <dbReference type="Proteomes" id="UP000246078"/>
    </source>
</evidence>
<dbReference type="Proteomes" id="UP000246078">
    <property type="component" value="Unassembled WGS sequence"/>
</dbReference>
<dbReference type="VEuPathDB" id="TriTrypDB:TcCL_ESM11437"/>
<accession>A0A2V2UZY1</accession>
<dbReference type="VEuPathDB" id="TriTrypDB:TCSYLVIO_009675"/>
<dbReference type="Pfam" id="PF00078">
    <property type="entry name" value="RVT_1"/>
    <property type="match status" value="1"/>
</dbReference>
<dbReference type="VEuPathDB" id="TriTrypDB:TCDM_12807"/>
<dbReference type="VEuPathDB" id="TriTrypDB:TcYC6_0094690"/>
<dbReference type="InterPro" id="IPR056000">
    <property type="entry name" value="DUF7578"/>
</dbReference>
<dbReference type="VEuPathDB" id="TriTrypDB:C3747_421g3"/>
<dbReference type="VEuPathDB" id="TriTrypDB:TCDM_12716"/>
<sequence length="1063" mass="120600">MLAAGRPLLKDYNVTMEVFVREPDDYAQDQRLLEEILNLTAYQALGAITRPLHEGVLSLGQRGTMNEKDTITPLARGKPNGVLTQVLTEARREAGERLRGTQEMKFTISTDIEEVLFKGRTRVNEMRLNDFLTRELDGRGAVDTNRDVLPEEFFKDPTKYIRDKGALNEMQASLAQPATSTWCQGLVLFAREEAKRLLPIRCTRRGRRRRTNGSEGHQMEPFTWLPAERYFYPLLNSIGAYQRYTYRLRAVCDVQRQKLLLSGDIEQNPGPIAVLQMNVSCLTPSKLATLMAQGADIIAIQETWKSSEQIASMHTGDYVLHAQSRIGKGGGVAVLVRKTLRSKRIPLTIPQHDTSLEVVVVRVALDQNRDLIVASAYMRPPPQVTQSFRRLVNCLPASSPLLLCGDFNMHHPQWEPFLETSPSEVAAEFLELCTDAGHTLVNTPGEVTYARGTRERSCIDLTWSKHLTVSDWSASVSPLSDHYMLTFTLHQAFKDTIPSAPKFFYSWGKCKWDLFIKDFDAQLPAYDYKKQSTGIKAFTRALITSYRRHCPRGMHKDGPRLWDDTLMEAERMATDSKARYLQLPTPDREAEMQRTRSQFFLLLRERWRNTYLRRISKLNPGEPLAWKYISGRKKASLPSPTSMLLGDGQHTYKTARRAANALNRIFLPLHPSHKAVRFSKGINRQSASLNINASFLFGQQNNSESAATFTSGSSLSSSSEPQDKKEAATTSGLVAHLHSPLDAPFNRTELLAALRNTPYGKAPGPDEVYSEALRHISSKGLRFLLRCINHSWTTGTIPVEWRRATIVPLLKPGKSPELLESYRPISLTSIVSKVAEKMVLKRLLWVWTPHPHQYAYRSMRTTTMQLAHLIHEVEHNRNHYFQVSLPKKSGIGNQLHYRPHRTLLVLVDFSKAFDSIDHRVLSRLLANIPGVNCRRWLRNFLCGRYAKTRVGHRHGDRRPMLRGVPQGSVLGPYLFSLYVHPLLNLLNSFAGVTADMYADDLSIIVRGSPGKTPFPLPTWFFKSCMRGVRKMAWPSNRQSVKPLGPHPPPTRSQIMIVREGGRW</sequence>
<dbReference type="VEuPathDB" id="TriTrypDB:TcBrA4_0188790"/>
<feature type="domain" description="Reverse transcriptase" evidence="2">
    <location>
        <begin position="790"/>
        <end position="1063"/>
    </location>
</feature>
<name>A0A2V2UZY1_TRYCR</name>
<dbReference type="InterPro" id="IPR043502">
    <property type="entry name" value="DNA/RNA_pol_sf"/>
</dbReference>
<evidence type="ECO:0000259" key="2">
    <source>
        <dbReference type="PROSITE" id="PS50878"/>
    </source>
</evidence>
<dbReference type="Pfam" id="PF24466">
    <property type="entry name" value="DUF7578"/>
    <property type="match status" value="2"/>
</dbReference>
<feature type="region of interest" description="Disordered" evidence="1">
    <location>
        <begin position="707"/>
        <end position="731"/>
    </location>
</feature>
<dbReference type="AlphaFoldDB" id="A0A2V2UZY1"/>
<proteinExistence type="predicted"/>